<feature type="region of interest" description="Disordered" evidence="6">
    <location>
        <begin position="323"/>
        <end position="356"/>
    </location>
</feature>
<evidence type="ECO:0000256" key="5">
    <source>
        <dbReference type="PROSITE-ProRule" id="PRU00283"/>
    </source>
</evidence>
<feature type="region of interest" description="Disordered" evidence="6">
    <location>
        <begin position="471"/>
        <end position="499"/>
    </location>
</feature>
<keyword evidence="4" id="KW-0206">Cytoskeleton</keyword>
<feature type="region of interest" description="Disordered" evidence="6">
    <location>
        <begin position="578"/>
        <end position="601"/>
    </location>
</feature>
<dbReference type="PANTHER" id="PTHR21608:SF7">
    <property type="entry name" value="KINESIN-LIKE PROTEIN CG14535"/>
    <property type="match status" value="1"/>
</dbReference>
<accession>A0A423TSB7</accession>
<dbReference type="Gene3D" id="3.40.850.10">
    <property type="entry name" value="Kinesin motor domain"/>
    <property type="match status" value="1"/>
</dbReference>
<feature type="compositionally biased region" description="Acidic residues" evidence="6">
    <location>
        <begin position="588"/>
        <end position="598"/>
    </location>
</feature>
<evidence type="ECO:0000313" key="8">
    <source>
        <dbReference type="EMBL" id="ROT79338.1"/>
    </source>
</evidence>
<evidence type="ECO:0000256" key="6">
    <source>
        <dbReference type="SAM" id="MobiDB-lite"/>
    </source>
</evidence>
<feature type="region of interest" description="Disordered" evidence="6">
    <location>
        <begin position="90"/>
        <end position="155"/>
    </location>
</feature>
<comment type="similarity">
    <text evidence="5">Belongs to the TRAFAC class myosin-kinesin ATPase superfamily. Kinesin family.</text>
</comment>
<keyword evidence="4" id="KW-0963">Cytoplasm</keyword>
<dbReference type="Proteomes" id="UP000283509">
    <property type="component" value="Unassembled WGS sequence"/>
</dbReference>
<dbReference type="GO" id="GO:0003777">
    <property type="term" value="F:microtubule motor activity"/>
    <property type="evidence" value="ECO:0007669"/>
    <property type="project" value="InterPro"/>
</dbReference>
<dbReference type="GO" id="GO:0015630">
    <property type="term" value="C:microtubule cytoskeleton"/>
    <property type="evidence" value="ECO:0007669"/>
    <property type="project" value="UniProtKB-ARBA"/>
</dbReference>
<proteinExistence type="inferred from homology"/>
<comment type="caution">
    <text evidence="5">Lacks conserved residue(s) required for the propagation of feature annotation.</text>
</comment>
<feature type="domain" description="Kinesin motor" evidence="7">
    <location>
        <begin position="1"/>
        <end position="84"/>
    </location>
</feature>
<comment type="subcellular location">
    <subcellularLocation>
        <location evidence="1">Cytoplasm</location>
        <location evidence="1">Cytoskeleton</location>
    </subcellularLocation>
</comment>
<evidence type="ECO:0000256" key="2">
    <source>
        <dbReference type="ARBA" id="ARBA00022741"/>
    </source>
</evidence>
<feature type="compositionally biased region" description="Gly residues" evidence="6">
    <location>
        <begin position="91"/>
        <end position="101"/>
    </location>
</feature>
<dbReference type="OrthoDB" id="8862460at2759"/>
<feature type="compositionally biased region" description="Basic and acidic residues" evidence="6">
    <location>
        <begin position="391"/>
        <end position="403"/>
    </location>
</feature>
<feature type="region of interest" description="Disordered" evidence="6">
    <location>
        <begin position="174"/>
        <end position="259"/>
    </location>
</feature>
<dbReference type="AlphaFoldDB" id="A0A423TSB7"/>
<dbReference type="GO" id="GO:0007018">
    <property type="term" value="P:microtubule-based movement"/>
    <property type="evidence" value="ECO:0007669"/>
    <property type="project" value="InterPro"/>
</dbReference>
<dbReference type="PROSITE" id="PS50067">
    <property type="entry name" value="KINESIN_MOTOR_2"/>
    <property type="match status" value="1"/>
</dbReference>
<name>A0A423TSB7_PENVA</name>
<evidence type="ECO:0000256" key="3">
    <source>
        <dbReference type="ARBA" id="ARBA00022840"/>
    </source>
</evidence>
<feature type="compositionally biased region" description="Low complexity" evidence="6">
    <location>
        <begin position="188"/>
        <end position="201"/>
    </location>
</feature>
<evidence type="ECO:0000313" key="9">
    <source>
        <dbReference type="Proteomes" id="UP000283509"/>
    </source>
</evidence>
<dbReference type="GO" id="GO:0005524">
    <property type="term" value="F:ATP binding"/>
    <property type="evidence" value="ECO:0007669"/>
    <property type="project" value="UniProtKB-KW"/>
</dbReference>
<feature type="compositionally biased region" description="Acidic residues" evidence="6">
    <location>
        <begin position="326"/>
        <end position="336"/>
    </location>
</feature>
<keyword evidence="9" id="KW-1185">Reference proteome</keyword>
<dbReference type="InterPro" id="IPR001752">
    <property type="entry name" value="Kinesin_motor_dom"/>
</dbReference>
<reference evidence="8 9" key="1">
    <citation type="submission" date="2018-04" db="EMBL/GenBank/DDBJ databases">
        <authorList>
            <person name="Zhang X."/>
            <person name="Yuan J."/>
            <person name="Li F."/>
            <person name="Xiang J."/>
        </authorList>
    </citation>
    <scope>NUCLEOTIDE SEQUENCE [LARGE SCALE GENOMIC DNA]</scope>
    <source>
        <tissue evidence="8">Muscle</tissue>
    </source>
</reference>
<organism evidence="8 9">
    <name type="scientific">Penaeus vannamei</name>
    <name type="common">Whiteleg shrimp</name>
    <name type="synonym">Litopenaeus vannamei</name>
    <dbReference type="NCBI Taxonomy" id="6689"/>
    <lineage>
        <taxon>Eukaryota</taxon>
        <taxon>Metazoa</taxon>
        <taxon>Ecdysozoa</taxon>
        <taxon>Arthropoda</taxon>
        <taxon>Crustacea</taxon>
        <taxon>Multicrustacea</taxon>
        <taxon>Malacostraca</taxon>
        <taxon>Eumalacostraca</taxon>
        <taxon>Eucarida</taxon>
        <taxon>Decapoda</taxon>
        <taxon>Dendrobranchiata</taxon>
        <taxon>Penaeoidea</taxon>
        <taxon>Penaeidae</taxon>
        <taxon>Penaeus</taxon>
    </lineage>
</organism>
<dbReference type="STRING" id="6689.A0A423TSB7"/>
<feature type="compositionally biased region" description="Acidic residues" evidence="6">
    <location>
        <begin position="409"/>
        <end position="420"/>
    </location>
</feature>
<keyword evidence="3" id="KW-0067">ATP-binding</keyword>
<evidence type="ECO:0000256" key="1">
    <source>
        <dbReference type="ARBA" id="ARBA00004245"/>
    </source>
</evidence>
<comment type="caution">
    <text evidence="8">The sequence shown here is derived from an EMBL/GenBank/DDBJ whole genome shotgun (WGS) entry which is preliminary data.</text>
</comment>
<reference evidence="8 9" key="2">
    <citation type="submission" date="2019-01" db="EMBL/GenBank/DDBJ databases">
        <title>The decoding of complex shrimp genome reveals the adaptation for benthos swimmer, frequently molting mechanism and breeding impact on genome.</title>
        <authorList>
            <person name="Sun Y."/>
            <person name="Gao Y."/>
            <person name="Yu Y."/>
        </authorList>
    </citation>
    <scope>NUCLEOTIDE SEQUENCE [LARGE SCALE GENOMIC DNA]</scope>
    <source>
        <tissue evidence="8">Muscle</tissue>
    </source>
</reference>
<feature type="compositionally biased region" description="Acidic residues" evidence="6">
    <location>
        <begin position="480"/>
        <end position="491"/>
    </location>
</feature>
<dbReference type="EMBL" id="QCYY01001256">
    <property type="protein sequence ID" value="ROT79338.1"/>
    <property type="molecule type" value="Genomic_DNA"/>
</dbReference>
<dbReference type="SUPFAM" id="SSF52540">
    <property type="entry name" value="P-loop containing nucleoside triphosphate hydrolases"/>
    <property type="match status" value="1"/>
</dbReference>
<protein>
    <submittedName>
        <fullName evidence="8">Kinesin-like protein</fullName>
    </submittedName>
</protein>
<feature type="region of interest" description="Disordered" evidence="6">
    <location>
        <begin position="369"/>
        <end position="420"/>
    </location>
</feature>
<dbReference type="InterPro" id="IPR027417">
    <property type="entry name" value="P-loop_NTPase"/>
</dbReference>
<dbReference type="GO" id="GO:0008017">
    <property type="term" value="F:microtubule binding"/>
    <property type="evidence" value="ECO:0007669"/>
    <property type="project" value="InterPro"/>
</dbReference>
<evidence type="ECO:0000259" key="7">
    <source>
        <dbReference type="PROSITE" id="PS50067"/>
    </source>
</evidence>
<feature type="compositionally biased region" description="Polar residues" evidence="6">
    <location>
        <begin position="215"/>
        <end position="227"/>
    </location>
</feature>
<gene>
    <name evidence="8" type="ORF">C7M84_001947</name>
</gene>
<evidence type="ECO:0000256" key="4">
    <source>
        <dbReference type="ARBA" id="ARBA00023212"/>
    </source>
</evidence>
<feature type="compositionally biased region" description="Low complexity" evidence="6">
    <location>
        <begin position="102"/>
        <end position="128"/>
    </location>
</feature>
<dbReference type="Pfam" id="PF00225">
    <property type="entry name" value="Kinesin"/>
    <property type="match status" value="1"/>
</dbReference>
<feature type="compositionally biased region" description="Polar residues" evidence="6">
    <location>
        <begin position="243"/>
        <end position="259"/>
    </location>
</feature>
<keyword evidence="2" id="KW-0547">Nucleotide-binding</keyword>
<dbReference type="PANTHER" id="PTHR21608">
    <property type="entry name" value="KINESIN-LIKE PROTEIN CG14535"/>
    <property type="match status" value="1"/>
</dbReference>
<dbReference type="InterPro" id="IPR027640">
    <property type="entry name" value="Kinesin-like_fam"/>
</dbReference>
<sequence>MIDVGDLSGSGGGMSLSALTSVLLAIFNGQRYLPHRENKLTMLLKEALGSVTCHAAMVVHISPSPRHVQHTLATLQLASRVHRMRRKKLRGLGGSNSGGSSEGSHSRSSGGDTSAGSSSMDFSSSEQSCDTVIYIGGGGPGDATDNEHPPVFMPHHTNQQMWPIARLRSMEHLRPHSASPTPAHTRRAASASPTPTSRSVPNGRSHVKPLPPPRTVSNTSSPANSGKSPGGNFIRHQPGVSKVSYNNNTGQQPLLSSFKPQVTPAGYGFMDDHKKTMIERWVAVQTAQVVQQLEQQQTVPAQAPAQTSATQQQFTHLTQFRTCEESTLDSDQDTLSEDPPSGPGRPAGPDAALPPQPNLIEELERKNLIPSEDPEEEKSEDLKPTPSESESPVKESLIEEKSSEPQCSPDEESGAEEPSIDDICSQCEALAEECEELSSLLSCEEEECKRQAHLGLATVLEEPELEAAVAAEEANGLQGEGDEETGQDGDDVSSTPRRGWVRRSIASSGTHHSTELIEVQVPDYPIITVDCSIQVCEEDIVRALADTPCQSEVMSVETSDDHPLRVLSEENLTCASTFTDSYSQMGETGDEDDSDEDDSRPFSLFEVTDYGRVCQDLSLALQSDVANRNLHELAKIHDLYRTLARQSPRVHTGGPKLQAATLAEILANSRDSLLEDQKPPLEDDSICSEPVQAEGKLCQHCNKKRLRHGDSILKLESALRSKSQWLSRPLDTFEDSASDKCIGTDDLDFPEDHCTCDVQNDLSKVQVEEWSEEDVKRYEGRPRAADIPQLRASRQQILSLKTIQRALKADLAQAKGNLNVPSDSWSYERKSNYT</sequence>
<dbReference type="InterPro" id="IPR036961">
    <property type="entry name" value="Kinesin_motor_dom_sf"/>
</dbReference>